<dbReference type="FunFam" id="3.40.50.10090:FF:000010">
    <property type="entry name" value="Uroporphyrinogen-III synthase"/>
    <property type="match status" value="1"/>
</dbReference>
<dbReference type="GO" id="GO:0006780">
    <property type="term" value="P:uroporphyrinogen III biosynthetic process"/>
    <property type="evidence" value="ECO:0007669"/>
    <property type="project" value="InterPro"/>
</dbReference>
<dbReference type="SUPFAM" id="SSF69618">
    <property type="entry name" value="HemD-like"/>
    <property type="match status" value="1"/>
</dbReference>
<feature type="domain" description="Tetrapyrrole biosynthesis uroporphyrinogen III synthase" evidence="1">
    <location>
        <begin position="22"/>
        <end position="265"/>
    </location>
</feature>
<gene>
    <name evidence="2" type="primary">HEM4_1</name>
    <name evidence="2" type="ORF">GRS66_005026</name>
</gene>
<accession>A0A6C1E0S9</accession>
<dbReference type="InterPro" id="IPR036108">
    <property type="entry name" value="4pyrrol_syn_uPrphyn_synt_sf"/>
</dbReference>
<organism evidence="2 3">
    <name type="scientific">Saccharomyces pastorianus</name>
    <name type="common">Lager yeast</name>
    <name type="synonym">Saccharomyces cerevisiae x Saccharomyces eubayanus</name>
    <dbReference type="NCBI Taxonomy" id="27292"/>
    <lineage>
        <taxon>Eukaryota</taxon>
        <taxon>Fungi</taxon>
        <taxon>Dikarya</taxon>
        <taxon>Ascomycota</taxon>
        <taxon>Saccharomycotina</taxon>
        <taxon>Saccharomycetes</taxon>
        <taxon>Saccharomycetales</taxon>
        <taxon>Saccharomycetaceae</taxon>
        <taxon>Saccharomyces</taxon>
    </lineage>
</organism>
<dbReference type="Pfam" id="PF02602">
    <property type="entry name" value="HEM4"/>
    <property type="match status" value="1"/>
</dbReference>
<dbReference type="InterPro" id="IPR039793">
    <property type="entry name" value="UROS/Hem4"/>
</dbReference>
<dbReference type="GO" id="GO:0006782">
    <property type="term" value="P:protoporphyrinogen IX biosynthetic process"/>
    <property type="evidence" value="ECO:0007669"/>
    <property type="project" value="UniProtKB-UniPathway"/>
</dbReference>
<reference evidence="2 3" key="1">
    <citation type="journal article" date="2019" name="BMC Genomics">
        <title>Chromosome level assembly and comparative genome analysis confirm lager-brewing yeasts originated from a single hybridization.</title>
        <authorList>
            <person name="Salazar A.N."/>
            <person name="Gorter de Vries A.R."/>
            <person name="van den Broek M."/>
            <person name="Brouwers N."/>
            <person name="de la Torre Cortes P."/>
            <person name="Kuijpers N.G.A."/>
            <person name="Daran J.G."/>
            <person name="Abeel T."/>
        </authorList>
    </citation>
    <scope>NUCLEOTIDE SEQUENCE [LARGE SCALE GENOMIC DNA]</scope>
    <source>
        <strain evidence="2 3">CBS 1483</strain>
    </source>
</reference>
<evidence type="ECO:0000313" key="3">
    <source>
        <dbReference type="Proteomes" id="UP000501346"/>
    </source>
</evidence>
<dbReference type="Gene3D" id="3.40.50.10090">
    <property type="match status" value="2"/>
</dbReference>
<protein>
    <submittedName>
        <fullName evidence="2">Uroporphyrinogen-III synthase</fullName>
    </submittedName>
</protein>
<evidence type="ECO:0000259" key="1">
    <source>
        <dbReference type="Pfam" id="PF02602"/>
    </source>
</evidence>
<keyword evidence="3" id="KW-1185">Reference proteome</keyword>
<dbReference type="PANTHER" id="PTHR12390:SF0">
    <property type="entry name" value="UROPORPHYRINOGEN-III SYNTHASE"/>
    <property type="match status" value="1"/>
</dbReference>
<proteinExistence type="predicted"/>
<dbReference type="GO" id="GO:0005829">
    <property type="term" value="C:cytosol"/>
    <property type="evidence" value="ECO:0007669"/>
    <property type="project" value="TreeGrafter"/>
</dbReference>
<dbReference type="CDD" id="cd06578">
    <property type="entry name" value="HemD"/>
    <property type="match status" value="1"/>
</dbReference>
<dbReference type="EMBL" id="CP048996">
    <property type="protein sequence ID" value="QID82599.1"/>
    <property type="molecule type" value="Genomic_DNA"/>
</dbReference>
<dbReference type="SMR" id="A0A6C1E0S9"/>
<evidence type="ECO:0000313" key="2">
    <source>
        <dbReference type="EMBL" id="QID82599.1"/>
    </source>
</evidence>
<sequence>MSSRKKVRVLLLKNKTVPIDKYELECRSKAFEPIFVPLIKHTHVIQDFRNVLNTIPNYLNTINYIIITSQRTVESLNEAIIPTLTSEQKAALLSKTVYTVGPATANFIRRSGFINVKGGEDAGNGSILADIIIDDLSTDIKACPPSELLFLVGEIRRDIIPKKLHSKGIKVREVVTYKTEELSDGFKRFIHAMKECDEDEVFSDWVVVFSPQGTKEITQYLGDSNRLPGSHLRVASIGPTTKKYLDDNDVTSDVVSPKPDPKSLLDAIELYQRHK</sequence>
<dbReference type="Proteomes" id="UP000501346">
    <property type="component" value="Chromosome ScXV-ScXI"/>
</dbReference>
<dbReference type="UniPathway" id="UPA00251">
    <property type="reaction ID" value="UER00320"/>
</dbReference>
<dbReference type="InterPro" id="IPR003754">
    <property type="entry name" value="4pyrrol_synth_uPrphyn_synth"/>
</dbReference>
<dbReference type="PANTHER" id="PTHR12390">
    <property type="entry name" value="UROPORPHYRINOGEN III SYNTHASE"/>
    <property type="match status" value="1"/>
</dbReference>
<dbReference type="GO" id="GO:0004852">
    <property type="term" value="F:uroporphyrinogen-III synthase activity"/>
    <property type="evidence" value="ECO:0007669"/>
    <property type="project" value="InterPro"/>
</dbReference>
<dbReference type="OrthoDB" id="5595751at2759"/>
<dbReference type="AlphaFoldDB" id="A0A6C1E0S9"/>
<name>A0A6C1E0S9_SACPS</name>